<dbReference type="REBASE" id="22215">
    <property type="entry name" value="M.Fsu85ORF1827P"/>
</dbReference>
<dbReference type="InterPro" id="IPR002052">
    <property type="entry name" value="DNA_methylase_N6_adenine_CS"/>
</dbReference>
<dbReference type="GO" id="GO:0032259">
    <property type="term" value="P:methylation"/>
    <property type="evidence" value="ECO:0007669"/>
    <property type="project" value="UniProtKB-KW"/>
</dbReference>
<evidence type="ECO:0000313" key="9">
    <source>
        <dbReference type="EMBL" id="ADL25504.1"/>
    </source>
</evidence>
<dbReference type="InterPro" id="IPR029063">
    <property type="entry name" value="SAM-dependent_MTases_sf"/>
</dbReference>
<keyword evidence="5" id="KW-0949">S-adenosyl-L-methionine</keyword>
<dbReference type="EC" id="2.1.1.72" evidence="2"/>
<evidence type="ECO:0000256" key="1">
    <source>
        <dbReference type="ARBA" id="ARBA00006594"/>
    </source>
</evidence>
<keyword evidence="11" id="KW-1185">Reference proteome</keyword>
<dbReference type="Proteomes" id="UP000000517">
    <property type="component" value="Chromosome"/>
</dbReference>
<evidence type="ECO:0000259" key="7">
    <source>
        <dbReference type="Pfam" id="PF01555"/>
    </source>
</evidence>
<dbReference type="KEGG" id="fsu:Fisuc_1827"/>
<gene>
    <name evidence="8" type="ordered locus">Fisuc_1827</name>
    <name evidence="9" type="ordered locus">FSU_2331</name>
</gene>
<dbReference type="KEGG" id="fsc:FSU_2331"/>
<dbReference type="PROSITE" id="PS00092">
    <property type="entry name" value="N6_MTASE"/>
    <property type="match status" value="1"/>
</dbReference>
<dbReference type="STRING" id="59374.FSU_2331"/>
<reference evidence="9" key="3">
    <citation type="submission" date="2010-08" db="EMBL/GenBank/DDBJ databases">
        <authorList>
            <person name="Durkin A.S."/>
            <person name="Nelson K.E."/>
            <person name="Morrison M."/>
            <person name="Forsberg C.W."/>
            <person name="Wilson D.B."/>
            <person name="Russell J.B."/>
            <person name="Cann I.K.O."/>
            <person name="Mackie R.I."/>
            <person name="White B.A."/>
        </authorList>
    </citation>
    <scope>NUCLEOTIDE SEQUENCE</scope>
    <source>
        <strain evidence="9">S85</strain>
    </source>
</reference>
<dbReference type="GO" id="GO:0003677">
    <property type="term" value="F:DNA binding"/>
    <property type="evidence" value="ECO:0007669"/>
    <property type="project" value="InterPro"/>
</dbReference>
<dbReference type="Proteomes" id="UP000001497">
    <property type="component" value="Chromosome"/>
</dbReference>
<dbReference type="REBASE" id="27339">
    <property type="entry name" value="M.FssORF2331P"/>
</dbReference>
<evidence type="ECO:0000256" key="5">
    <source>
        <dbReference type="ARBA" id="ARBA00022691"/>
    </source>
</evidence>
<dbReference type="HOGENOM" id="CLU_020164_1_1_0"/>
<dbReference type="SUPFAM" id="SSF53335">
    <property type="entry name" value="S-adenosyl-L-methionine-dependent methyltransferases"/>
    <property type="match status" value="1"/>
</dbReference>
<sequence>MAGQKLELTWVGKNKPVKLEPRLLLEVPEKSYCAKTKREGDIFDNMLIHGDNLLALKALESKFTGQVKCVYIDPPYNTGSAFKHYDDCLEHSTWLNLMRARLESIFKLLKKEGVLFISIDDDECHYLKILCDEVFGRENFCGSFVWERKKKPSFLSNMGVVTEYILAYAKEKKSSPPFIYGTTTKGKKYPINNAGNTLATLTFPAGSVSFRMVDQVVVAQDMSGGNIVTRLLNDVIIKNGVNENQFSLEGEWRYSQDTINEIIDSGEQIVISKVPFRPNHVKDGGKPKKMKNLLSVAHYSMATNEDATAESEALFGNMDAFDNPKPEMLISTLIDAVTEKGDLVLDSFLGSGTTAAVAHKMGRRWIGVELGDHCYSHCISRLQKVIDGNDMGGVSKSYDWQGGGGFRFYELAPSLIKKDEYGIEVIDREHFDGARLIEAVCKIMGFEYAPSQDEYFIHGQSTENAFIYVTTNFMTTEHIRSISQKLGDRHLSILCKAFDAVPADCENITISKIPKEILDKCEWGHDDYSLNVKNLPMSETESEPSLNL</sequence>
<feature type="domain" description="DNA methylase N-4/N-6" evidence="7">
    <location>
        <begin position="67"/>
        <end position="373"/>
    </location>
</feature>
<dbReference type="RefSeq" id="WP_014546491.1">
    <property type="nucleotide sequence ID" value="NC_013410.1"/>
</dbReference>
<comment type="catalytic activity">
    <reaction evidence="6">
        <text>a 2'-deoxyadenosine in DNA + S-adenosyl-L-methionine = an N(6)-methyl-2'-deoxyadenosine in DNA + S-adenosyl-L-homocysteine + H(+)</text>
        <dbReference type="Rhea" id="RHEA:15197"/>
        <dbReference type="Rhea" id="RHEA-COMP:12418"/>
        <dbReference type="Rhea" id="RHEA-COMP:12419"/>
        <dbReference type="ChEBI" id="CHEBI:15378"/>
        <dbReference type="ChEBI" id="CHEBI:57856"/>
        <dbReference type="ChEBI" id="CHEBI:59789"/>
        <dbReference type="ChEBI" id="CHEBI:90615"/>
        <dbReference type="ChEBI" id="CHEBI:90616"/>
        <dbReference type="EC" id="2.1.1.72"/>
    </reaction>
</comment>
<proteinExistence type="inferred from homology"/>
<dbReference type="InterPro" id="IPR002941">
    <property type="entry name" value="DNA_methylase_N4/N6"/>
</dbReference>
<evidence type="ECO:0000256" key="6">
    <source>
        <dbReference type="ARBA" id="ARBA00047942"/>
    </source>
</evidence>
<dbReference type="Gene3D" id="3.40.50.150">
    <property type="entry name" value="Vaccinia Virus protein VP39"/>
    <property type="match status" value="1"/>
</dbReference>
<keyword evidence="3 8" id="KW-0489">Methyltransferase</keyword>
<dbReference type="PIRSF" id="PIRSF015855">
    <property type="entry name" value="TypeIII_Mtase_mKpnI"/>
    <property type="match status" value="1"/>
</dbReference>
<dbReference type="InterPro" id="IPR002295">
    <property type="entry name" value="N4/N6-MTase_EcoPI_Mod-like"/>
</dbReference>
<name>C9RS83_FIBSS</name>
<dbReference type="GO" id="GO:0008170">
    <property type="term" value="F:N-methyltransferase activity"/>
    <property type="evidence" value="ECO:0007669"/>
    <property type="project" value="InterPro"/>
</dbReference>
<organism evidence="9 10">
    <name type="scientific">Fibrobacter succinogenes (strain ATCC 19169 / S85)</name>
    <dbReference type="NCBI Taxonomy" id="59374"/>
    <lineage>
        <taxon>Bacteria</taxon>
        <taxon>Pseudomonadati</taxon>
        <taxon>Fibrobacterota</taxon>
        <taxon>Fibrobacteria</taxon>
        <taxon>Fibrobacterales</taxon>
        <taxon>Fibrobacteraceae</taxon>
        <taxon>Fibrobacter</taxon>
    </lineage>
</organism>
<evidence type="ECO:0000313" key="10">
    <source>
        <dbReference type="Proteomes" id="UP000000517"/>
    </source>
</evidence>
<evidence type="ECO:0000256" key="3">
    <source>
        <dbReference type="ARBA" id="ARBA00022603"/>
    </source>
</evidence>
<accession>C9RS83</accession>
<dbReference type="EMBL" id="CP001792">
    <property type="protein sequence ID" value="ACX75419.1"/>
    <property type="molecule type" value="Genomic_DNA"/>
</dbReference>
<dbReference type="OrthoDB" id="9816288at2"/>
<dbReference type="PRINTS" id="PR00506">
    <property type="entry name" value="D21N6MTFRASE"/>
</dbReference>
<evidence type="ECO:0000313" key="11">
    <source>
        <dbReference type="Proteomes" id="UP000001497"/>
    </source>
</evidence>
<evidence type="ECO:0000313" key="8">
    <source>
        <dbReference type="EMBL" id="ACX75419.1"/>
    </source>
</evidence>
<dbReference type="AlphaFoldDB" id="C9RS83"/>
<dbReference type="GO" id="GO:0009007">
    <property type="term" value="F:site-specific DNA-methyltransferase (adenine-specific) activity"/>
    <property type="evidence" value="ECO:0007669"/>
    <property type="project" value="UniProtKB-EC"/>
</dbReference>
<reference evidence="8 11" key="1">
    <citation type="submission" date="2009-10" db="EMBL/GenBank/DDBJ databases">
        <title>Complete sequence of Fibrobacter succinogenes subsp. succinogenes S85.</title>
        <authorList>
            <consortium name="US DOE Joint Genome Institute"/>
            <person name="Lucas S."/>
            <person name="Copeland A."/>
            <person name="Lapidus A."/>
            <person name="Glavina del Rio T."/>
            <person name="Tice H."/>
            <person name="Bruce D."/>
            <person name="Goodwin L."/>
            <person name="Pitluck S."/>
            <person name="Chertkov O."/>
            <person name="Detter J.C."/>
            <person name="Han C."/>
            <person name="Tapia R."/>
            <person name="Larimer F."/>
            <person name="Land M."/>
            <person name="Hauser L."/>
            <person name="Kyrpides N."/>
            <person name="Mikhailova N."/>
            <person name="Weimer P.J."/>
            <person name="Stevenson D.M."/>
            <person name="Boyum J."/>
            <person name="Brumm P.I."/>
            <person name="Mead D."/>
        </authorList>
    </citation>
    <scope>NUCLEOTIDE SEQUENCE [LARGE SCALE GENOMIC DNA]</scope>
    <source>
        <strain evidence="11">ATCC 19169 / S85</strain>
        <strain evidence="8">S85</strain>
    </source>
</reference>
<keyword evidence="4" id="KW-0808">Transferase</keyword>
<evidence type="ECO:0000256" key="4">
    <source>
        <dbReference type="ARBA" id="ARBA00022679"/>
    </source>
</evidence>
<dbReference type="eggNOG" id="COG2189">
    <property type="taxonomic scope" value="Bacteria"/>
</dbReference>
<dbReference type="PATRIC" id="fig|59374.8.peg.2240"/>
<comment type="similarity">
    <text evidence="1">Belongs to the N(4)/N(6)-methyltransferase family.</text>
</comment>
<protein>
    <recommendedName>
        <fullName evidence="2">site-specific DNA-methyltransferase (adenine-specific)</fullName>
        <ecNumber evidence="2">2.1.1.72</ecNumber>
    </recommendedName>
</protein>
<dbReference type="Pfam" id="PF01555">
    <property type="entry name" value="N6_N4_Mtase"/>
    <property type="match status" value="1"/>
</dbReference>
<dbReference type="EMBL" id="CP002158">
    <property type="protein sequence ID" value="ADL25504.1"/>
    <property type="molecule type" value="Genomic_DNA"/>
</dbReference>
<reference evidence="10" key="2">
    <citation type="submission" date="2010-08" db="EMBL/GenBank/DDBJ databases">
        <title>Complete sequence of Fibrobacter succinogenes subsp. succinogenes S85.</title>
        <authorList>
            <person name="Durkin A.S."/>
            <person name="Nelson K.E."/>
            <person name="Morrison M."/>
            <person name="Forsberg C.W."/>
            <person name="Wilson D.B."/>
            <person name="Russell J.B."/>
            <person name="Cann I.K.O."/>
            <person name="Mackie R.I."/>
            <person name="White B.A."/>
        </authorList>
    </citation>
    <scope>NUCLEOTIDE SEQUENCE [LARGE SCALE GENOMIC DNA]</scope>
    <source>
        <strain evidence="10">ATCC 19169 / S85</strain>
    </source>
</reference>
<evidence type="ECO:0000256" key="2">
    <source>
        <dbReference type="ARBA" id="ARBA00011900"/>
    </source>
</evidence>